<gene>
    <name evidence="8" type="primary">recO</name>
    <name evidence="10" type="ORF">FB389_0579</name>
</gene>
<dbReference type="InterPro" id="IPR042242">
    <property type="entry name" value="RecO_C"/>
</dbReference>
<dbReference type="GO" id="GO:0043590">
    <property type="term" value="C:bacterial nucleoid"/>
    <property type="evidence" value="ECO:0007669"/>
    <property type="project" value="TreeGrafter"/>
</dbReference>
<evidence type="ECO:0000256" key="2">
    <source>
        <dbReference type="ARBA" id="ARBA00007452"/>
    </source>
</evidence>
<dbReference type="PANTHER" id="PTHR33991:SF1">
    <property type="entry name" value="DNA REPAIR PROTEIN RECO"/>
    <property type="match status" value="1"/>
</dbReference>
<feature type="domain" description="DNA replication/recombination mediator RecO N-terminal" evidence="9">
    <location>
        <begin position="1"/>
        <end position="79"/>
    </location>
</feature>
<comment type="similarity">
    <text evidence="2 8">Belongs to the RecO family.</text>
</comment>
<protein>
    <recommendedName>
        <fullName evidence="3 8">DNA repair protein RecO</fullName>
    </recommendedName>
    <alternativeName>
        <fullName evidence="7 8">Recombination protein O</fullName>
    </alternativeName>
</protein>
<keyword evidence="6 8" id="KW-0234">DNA repair</keyword>
<evidence type="ECO:0000256" key="5">
    <source>
        <dbReference type="ARBA" id="ARBA00023172"/>
    </source>
</evidence>
<dbReference type="Gene3D" id="1.20.1440.120">
    <property type="entry name" value="Recombination protein O, C-terminal domain"/>
    <property type="match status" value="1"/>
</dbReference>
<evidence type="ECO:0000256" key="3">
    <source>
        <dbReference type="ARBA" id="ARBA00021310"/>
    </source>
</evidence>
<organism evidence="10 11">
    <name type="scientific">Rarobacter incanus</name>
    <dbReference type="NCBI Taxonomy" id="153494"/>
    <lineage>
        <taxon>Bacteria</taxon>
        <taxon>Bacillati</taxon>
        <taxon>Actinomycetota</taxon>
        <taxon>Actinomycetes</taxon>
        <taxon>Micrococcales</taxon>
        <taxon>Rarobacteraceae</taxon>
        <taxon>Rarobacter</taxon>
    </lineage>
</organism>
<evidence type="ECO:0000313" key="11">
    <source>
        <dbReference type="Proteomes" id="UP000316181"/>
    </source>
</evidence>
<dbReference type="OrthoDB" id="9812244at2"/>
<dbReference type="SUPFAM" id="SSF57863">
    <property type="entry name" value="ArfGap/RecO-like zinc finger"/>
    <property type="match status" value="1"/>
</dbReference>
<evidence type="ECO:0000256" key="7">
    <source>
        <dbReference type="ARBA" id="ARBA00033409"/>
    </source>
</evidence>
<dbReference type="Pfam" id="PF02565">
    <property type="entry name" value="RecO_C"/>
    <property type="match status" value="1"/>
</dbReference>
<dbReference type="InterPro" id="IPR037278">
    <property type="entry name" value="ARFGAP/RecO"/>
</dbReference>
<dbReference type="InterPro" id="IPR012340">
    <property type="entry name" value="NA-bd_OB-fold"/>
</dbReference>
<dbReference type="GO" id="GO:0006302">
    <property type="term" value="P:double-strand break repair"/>
    <property type="evidence" value="ECO:0007669"/>
    <property type="project" value="TreeGrafter"/>
</dbReference>
<evidence type="ECO:0000256" key="1">
    <source>
        <dbReference type="ARBA" id="ARBA00003065"/>
    </source>
</evidence>
<dbReference type="GO" id="GO:0006310">
    <property type="term" value="P:DNA recombination"/>
    <property type="evidence" value="ECO:0007669"/>
    <property type="project" value="UniProtKB-UniRule"/>
</dbReference>
<dbReference type="NCBIfam" id="TIGR00613">
    <property type="entry name" value="reco"/>
    <property type="match status" value="1"/>
</dbReference>
<dbReference type="PANTHER" id="PTHR33991">
    <property type="entry name" value="DNA REPAIR PROTEIN RECO"/>
    <property type="match status" value="1"/>
</dbReference>
<keyword evidence="11" id="KW-1185">Reference proteome</keyword>
<dbReference type="EMBL" id="VFNV01000001">
    <property type="protein sequence ID" value="TQK75935.1"/>
    <property type="molecule type" value="Genomic_DNA"/>
</dbReference>
<evidence type="ECO:0000259" key="9">
    <source>
        <dbReference type="Pfam" id="PF11967"/>
    </source>
</evidence>
<dbReference type="InterPro" id="IPR022572">
    <property type="entry name" value="DNA_rep/recomb_RecO_N"/>
</dbReference>
<dbReference type="HAMAP" id="MF_00201">
    <property type="entry name" value="RecO"/>
    <property type="match status" value="1"/>
</dbReference>
<accession>A0A542SN59</accession>
<dbReference type="AlphaFoldDB" id="A0A542SN59"/>
<dbReference type="Gene3D" id="2.40.50.140">
    <property type="entry name" value="Nucleic acid-binding proteins"/>
    <property type="match status" value="1"/>
</dbReference>
<dbReference type="SUPFAM" id="SSF50249">
    <property type="entry name" value="Nucleic acid-binding proteins"/>
    <property type="match status" value="1"/>
</dbReference>
<sequence>MPLFRDEGVVLRTHKLGESDRIITLLTRDHGKVRAVAKGVRRTASRYGARLEPFMHADVQFFIGRALDTVTQVETLDAFAGPISRDYEKFTAGTVILEAADKIVVAEREAARPQYWLVVGALKSLATGTHAPRSILDSYLLRALAVAGYAPTFDRCAKCGSAGPLTGFSPAWGGAVCAKCRPSGSAAPGREEFALLAALLTGEWDTIDRADQRDARRVSGLVAAYCQYHLERSLRSLPLAESIAPTSGDKNT</sequence>
<comment type="caution">
    <text evidence="10">The sequence shown here is derived from an EMBL/GenBank/DDBJ whole genome shotgun (WGS) entry which is preliminary data.</text>
</comment>
<comment type="function">
    <text evidence="1 8">Involved in DNA repair and RecF pathway recombination.</text>
</comment>
<keyword evidence="5 8" id="KW-0233">DNA recombination</keyword>
<proteinExistence type="inferred from homology"/>
<dbReference type="InterPro" id="IPR003717">
    <property type="entry name" value="RecO"/>
</dbReference>
<dbReference type="Pfam" id="PF11967">
    <property type="entry name" value="RecO_N"/>
    <property type="match status" value="1"/>
</dbReference>
<dbReference type="Proteomes" id="UP000316181">
    <property type="component" value="Unassembled WGS sequence"/>
</dbReference>
<reference evidence="10 11" key="1">
    <citation type="submission" date="2019-06" db="EMBL/GenBank/DDBJ databases">
        <title>Sequencing the genomes of 1000 actinobacteria strains.</title>
        <authorList>
            <person name="Klenk H.-P."/>
        </authorList>
    </citation>
    <scope>NUCLEOTIDE SEQUENCE [LARGE SCALE GENOMIC DNA]</scope>
    <source>
        <strain evidence="10 11">DSM 10596</strain>
    </source>
</reference>
<evidence type="ECO:0000313" key="10">
    <source>
        <dbReference type="EMBL" id="TQK75935.1"/>
    </source>
</evidence>
<evidence type="ECO:0000256" key="8">
    <source>
        <dbReference type="HAMAP-Rule" id="MF_00201"/>
    </source>
</evidence>
<evidence type="ECO:0000256" key="6">
    <source>
        <dbReference type="ARBA" id="ARBA00023204"/>
    </source>
</evidence>
<keyword evidence="4 8" id="KW-0227">DNA damage</keyword>
<dbReference type="RefSeq" id="WP_142111268.1">
    <property type="nucleotide sequence ID" value="NZ_BAAATB010000008.1"/>
</dbReference>
<name>A0A542SN59_9MICO</name>
<evidence type="ECO:0000256" key="4">
    <source>
        <dbReference type="ARBA" id="ARBA00022763"/>
    </source>
</evidence>